<dbReference type="SUPFAM" id="SSF50729">
    <property type="entry name" value="PH domain-like"/>
    <property type="match status" value="1"/>
</dbReference>
<dbReference type="Gene3D" id="3.40.50.300">
    <property type="entry name" value="P-loop containing nucleotide triphosphate hydrolases"/>
    <property type="match status" value="1"/>
</dbReference>
<dbReference type="PROSITE" id="PS50003">
    <property type="entry name" value="PH_DOMAIN"/>
    <property type="match status" value="1"/>
</dbReference>
<dbReference type="InterPro" id="IPR027417">
    <property type="entry name" value="P-loop_NTPase"/>
</dbReference>
<evidence type="ECO:0000256" key="2">
    <source>
        <dbReference type="ARBA" id="ARBA00022741"/>
    </source>
</evidence>
<keyword evidence="2" id="KW-0547">Nucleotide-binding</keyword>
<dbReference type="Pfam" id="PF16652">
    <property type="entry name" value="PH_13"/>
    <property type="match status" value="1"/>
</dbReference>
<reference evidence="11" key="1">
    <citation type="submission" date="2025-08" db="UniProtKB">
        <authorList>
            <consortium name="RefSeq"/>
        </authorList>
    </citation>
    <scope>IDENTIFICATION</scope>
</reference>
<evidence type="ECO:0000259" key="9">
    <source>
        <dbReference type="PROSITE" id="PS50003"/>
    </source>
</evidence>
<dbReference type="InterPro" id="IPR005654">
    <property type="entry name" value="ATPase_AFG1-like"/>
</dbReference>
<evidence type="ECO:0000313" key="11">
    <source>
        <dbReference type="RefSeq" id="XP_012931529.1"/>
    </source>
</evidence>
<dbReference type="Proteomes" id="UP000694906">
    <property type="component" value="Unplaced"/>
</dbReference>
<dbReference type="GO" id="GO:0016887">
    <property type="term" value="F:ATP hydrolysis activity"/>
    <property type="evidence" value="ECO:0007669"/>
    <property type="project" value="InterPro"/>
</dbReference>
<feature type="signal peptide" evidence="8">
    <location>
        <begin position="1"/>
        <end position="21"/>
    </location>
</feature>
<evidence type="ECO:0000256" key="7">
    <source>
        <dbReference type="ARBA" id="ARBA00080346"/>
    </source>
</evidence>
<evidence type="ECO:0000313" key="10">
    <source>
        <dbReference type="Proteomes" id="UP000694906"/>
    </source>
</evidence>
<dbReference type="InterPro" id="IPR011993">
    <property type="entry name" value="PH-like_dom_sf"/>
</dbReference>
<organism evidence="10 11">
    <name type="scientific">Heterocephalus glaber</name>
    <name type="common">Naked mole rat</name>
    <dbReference type="NCBI Taxonomy" id="10181"/>
    <lineage>
        <taxon>Eukaryota</taxon>
        <taxon>Metazoa</taxon>
        <taxon>Chordata</taxon>
        <taxon>Craniata</taxon>
        <taxon>Vertebrata</taxon>
        <taxon>Euteleostomi</taxon>
        <taxon>Mammalia</taxon>
        <taxon>Eutheria</taxon>
        <taxon>Euarchontoglires</taxon>
        <taxon>Glires</taxon>
        <taxon>Rodentia</taxon>
        <taxon>Hystricomorpha</taxon>
        <taxon>Bathyergidae</taxon>
        <taxon>Heterocephalus</taxon>
    </lineage>
</organism>
<keyword evidence="10" id="KW-1185">Reference proteome</keyword>
<keyword evidence="8" id="KW-0732">Signal</keyword>
<dbReference type="GO" id="GO:0005739">
    <property type="term" value="C:mitochondrion"/>
    <property type="evidence" value="ECO:0007669"/>
    <property type="project" value="TreeGrafter"/>
</dbReference>
<dbReference type="Pfam" id="PF03969">
    <property type="entry name" value="AFG1_ATPase"/>
    <property type="match status" value="1"/>
</dbReference>
<sequence>MAASWSPLLVLSSLARSRLRGTCVGCGAQAAALAAPGRPLWKAYTVQTFDSVTPTAASEAYLKALAVCHGPLDHYDFLIKAQELKADEHQRRVIQCLQKLHEDLKRYSIEAEDFLSKLFSRSKPPRGLYVYGDVGTGKTMVMDIFYTYVEMKRKKRVHFHGFMLDVHKRIHRLKQNLPKRKPGFMTKSYDPIAPIAEEISQEARLLCFDEFQVTDIADAMILKQLFENLFKNGVVVVATSNRPPEDLYKNGLQRANFVPFIAVLKILENTLESHVDHSSLKLAFERAEELCSQVNDGVQEKENSDRLEWMQAHMQCEGLAEQLIFNSLTNCLGPRKLLHSGKLYKTKNNKELHRFLFNDFLLLTYMVNQFAVSSGSEKFFSSKSNTQFKMYKTPIFLNEVLVKLPTDPSSDEPVFHISHINRVYILRTDNINERMAWVQKIKVASEQYIDTEKRKREKANEAPLRRLQALGV</sequence>
<dbReference type="PANTHER" id="PTHR12169:SF6">
    <property type="entry name" value="AFG1-LIKE ATPASE"/>
    <property type="match status" value="1"/>
</dbReference>
<keyword evidence="3" id="KW-0067">ATP-binding</keyword>
<evidence type="ECO:0000256" key="1">
    <source>
        <dbReference type="ARBA" id="ARBA00010322"/>
    </source>
</evidence>
<evidence type="ECO:0000256" key="5">
    <source>
        <dbReference type="ARBA" id="ARBA00064656"/>
    </source>
</evidence>
<dbReference type="RefSeq" id="XP_012931529.1">
    <property type="nucleotide sequence ID" value="XM_013076075.2"/>
</dbReference>
<feature type="domain" description="PH" evidence="9">
    <location>
        <begin position="336"/>
        <end position="446"/>
    </location>
</feature>
<gene>
    <name evidence="11" type="primary">Afg1l</name>
</gene>
<dbReference type="Gene3D" id="2.30.29.30">
    <property type="entry name" value="Pleckstrin-homology domain (PH domain)/Phosphotyrosine-binding domain (PTB)"/>
    <property type="match status" value="1"/>
</dbReference>
<dbReference type="PANTHER" id="PTHR12169">
    <property type="entry name" value="ATPASE N2B"/>
    <property type="match status" value="1"/>
</dbReference>
<dbReference type="NCBIfam" id="NF040713">
    <property type="entry name" value="ZapE"/>
    <property type="match status" value="1"/>
</dbReference>
<dbReference type="CTD" id="246269"/>
<comment type="similarity">
    <text evidence="1">Belongs to the AFG1 ATPase family.</text>
</comment>
<name>A0AAX6R269_HETGA</name>
<feature type="chain" id="PRO_5043702435" description="AFG1-like ATPase" evidence="8">
    <location>
        <begin position="22"/>
        <end position="472"/>
    </location>
</feature>
<evidence type="ECO:0000256" key="3">
    <source>
        <dbReference type="ARBA" id="ARBA00022840"/>
    </source>
</evidence>
<protein>
    <recommendedName>
        <fullName evidence="6">AFG1-like ATPase</fullName>
    </recommendedName>
    <alternativeName>
        <fullName evidence="7">Lactation elevated protein 1</fullName>
    </alternativeName>
</protein>
<dbReference type="FunFam" id="2.30.29.30:FF:000069">
    <property type="entry name" value="Intersectin 1"/>
    <property type="match status" value="1"/>
</dbReference>
<dbReference type="InterPro" id="IPR035899">
    <property type="entry name" value="DBL_dom_sf"/>
</dbReference>
<evidence type="ECO:0000256" key="8">
    <source>
        <dbReference type="SAM" id="SignalP"/>
    </source>
</evidence>
<accession>A0AAX6R269</accession>
<dbReference type="SUPFAM" id="SSF52540">
    <property type="entry name" value="P-loop containing nucleoside triphosphate hydrolases"/>
    <property type="match status" value="1"/>
</dbReference>
<comment type="subunit">
    <text evidence="5">Found in several complexes of 140-500 kDa. Interacts with YME1L1. Interacts with COX4I1. Interacts with COX5A. Interacts with TP53; mediates mitochondrial translocation of TP53 in response to genotoxic stress such as mitomycin C treatment.</text>
</comment>
<dbReference type="InterPro" id="IPR001849">
    <property type="entry name" value="PH_domain"/>
</dbReference>
<proteinExistence type="inferred from homology"/>
<dbReference type="SUPFAM" id="SSF48065">
    <property type="entry name" value="DBL homology domain (DH-domain)"/>
    <property type="match status" value="1"/>
</dbReference>
<dbReference type="AlphaFoldDB" id="A0AAX6R269"/>
<evidence type="ECO:0000256" key="6">
    <source>
        <dbReference type="ARBA" id="ARBA00068392"/>
    </source>
</evidence>
<dbReference type="GeneID" id="101699966"/>
<dbReference type="FunFam" id="3.40.50.300:FF:000735">
    <property type="entry name" value="Lactation elevated 1 (Predicted)"/>
    <property type="match status" value="1"/>
</dbReference>
<evidence type="ECO:0000256" key="4">
    <source>
        <dbReference type="ARBA" id="ARBA00056788"/>
    </source>
</evidence>
<dbReference type="SMART" id="SM00233">
    <property type="entry name" value="PH"/>
    <property type="match status" value="1"/>
</dbReference>
<comment type="function">
    <text evidence="4">Putative mitochondrial ATPase. Plays a role in mitochondrial morphology and mitochondrial protein metabolism. Promotes degradation of excess nuclear-encoded complex IV subunits (COX4I1, COX5A and COX6A1) and normal activity of complexes III and IV of the respiratory chain. Mediates mitochondrial translocation of TP53 and its transcription-independent apoptosis in response to genotoxic stress.</text>
</comment>
<dbReference type="GO" id="GO:0005524">
    <property type="term" value="F:ATP binding"/>
    <property type="evidence" value="ECO:0007669"/>
    <property type="project" value="UniProtKB-KW"/>
</dbReference>